<protein>
    <submittedName>
        <fullName evidence="1">Uncharacterized protein</fullName>
    </submittedName>
</protein>
<reference evidence="1" key="1">
    <citation type="submission" date="2020-03" db="EMBL/GenBank/DDBJ databases">
        <title>The deep terrestrial virosphere.</title>
        <authorList>
            <person name="Holmfeldt K."/>
            <person name="Nilsson E."/>
            <person name="Simone D."/>
            <person name="Lopez-Fernandez M."/>
            <person name="Wu X."/>
            <person name="de Brujin I."/>
            <person name="Lundin D."/>
            <person name="Andersson A."/>
            <person name="Bertilsson S."/>
            <person name="Dopson M."/>
        </authorList>
    </citation>
    <scope>NUCLEOTIDE SEQUENCE</scope>
    <source>
        <strain evidence="1">MM415A00602</strain>
    </source>
</reference>
<dbReference type="AlphaFoldDB" id="A0A6M3KHD7"/>
<gene>
    <name evidence="1" type="ORF">MM415A00602_0005</name>
</gene>
<sequence length="97" mass="10939">MAKRKKPKVKRSSVFGVPVIVGQKIDVSHALRVGRRQITKANEAALSMGCGEPFRSDGLFEGTRSQKKQYMREINRRRVNQGQDRLVNFDGGYGDET</sequence>
<name>A0A6M3KHD7_9ZZZZ</name>
<accession>A0A6M3KHD7</accession>
<organism evidence="1">
    <name type="scientific">viral metagenome</name>
    <dbReference type="NCBI Taxonomy" id="1070528"/>
    <lineage>
        <taxon>unclassified sequences</taxon>
        <taxon>metagenomes</taxon>
        <taxon>organismal metagenomes</taxon>
    </lineage>
</organism>
<dbReference type="EMBL" id="MT142445">
    <property type="protein sequence ID" value="QJA81051.1"/>
    <property type="molecule type" value="Genomic_DNA"/>
</dbReference>
<evidence type="ECO:0000313" key="1">
    <source>
        <dbReference type="EMBL" id="QJA81051.1"/>
    </source>
</evidence>
<proteinExistence type="predicted"/>